<accession>A0AAV7S9D7</accession>
<proteinExistence type="predicted"/>
<keyword evidence="2" id="KW-1185">Reference proteome</keyword>
<gene>
    <name evidence="1" type="ORF">NDU88_000183</name>
</gene>
<dbReference type="Proteomes" id="UP001066276">
    <property type="component" value="Chromosome 4_2"/>
</dbReference>
<sequence length="88" mass="9685">MPVWVTLFGPGRLRPPDLVCRAYRSGFYRLPRCPQICQSGVKFAGSVPCRCSENNSGPLSRFLHQCSVQPGCLTSCSLSRVNNLLVQA</sequence>
<evidence type="ECO:0000313" key="1">
    <source>
        <dbReference type="EMBL" id="KAJ1159678.1"/>
    </source>
</evidence>
<organism evidence="1 2">
    <name type="scientific">Pleurodeles waltl</name>
    <name type="common">Iberian ribbed newt</name>
    <dbReference type="NCBI Taxonomy" id="8319"/>
    <lineage>
        <taxon>Eukaryota</taxon>
        <taxon>Metazoa</taxon>
        <taxon>Chordata</taxon>
        <taxon>Craniata</taxon>
        <taxon>Vertebrata</taxon>
        <taxon>Euteleostomi</taxon>
        <taxon>Amphibia</taxon>
        <taxon>Batrachia</taxon>
        <taxon>Caudata</taxon>
        <taxon>Salamandroidea</taxon>
        <taxon>Salamandridae</taxon>
        <taxon>Pleurodelinae</taxon>
        <taxon>Pleurodeles</taxon>
    </lineage>
</organism>
<dbReference type="EMBL" id="JANPWB010000008">
    <property type="protein sequence ID" value="KAJ1159678.1"/>
    <property type="molecule type" value="Genomic_DNA"/>
</dbReference>
<dbReference type="AlphaFoldDB" id="A0AAV7S9D7"/>
<evidence type="ECO:0000313" key="2">
    <source>
        <dbReference type="Proteomes" id="UP001066276"/>
    </source>
</evidence>
<name>A0AAV7S9D7_PLEWA</name>
<reference evidence="1" key="1">
    <citation type="journal article" date="2022" name="bioRxiv">
        <title>Sequencing and chromosome-scale assembly of the giantPleurodeles waltlgenome.</title>
        <authorList>
            <person name="Brown T."/>
            <person name="Elewa A."/>
            <person name="Iarovenko S."/>
            <person name="Subramanian E."/>
            <person name="Araus A.J."/>
            <person name="Petzold A."/>
            <person name="Susuki M."/>
            <person name="Suzuki K.-i.T."/>
            <person name="Hayashi T."/>
            <person name="Toyoda A."/>
            <person name="Oliveira C."/>
            <person name="Osipova E."/>
            <person name="Leigh N.D."/>
            <person name="Simon A."/>
            <person name="Yun M.H."/>
        </authorList>
    </citation>
    <scope>NUCLEOTIDE SEQUENCE</scope>
    <source>
        <strain evidence="1">20211129_DDA</strain>
        <tissue evidence="1">Liver</tissue>
    </source>
</reference>
<comment type="caution">
    <text evidence="1">The sequence shown here is derived from an EMBL/GenBank/DDBJ whole genome shotgun (WGS) entry which is preliminary data.</text>
</comment>
<protein>
    <submittedName>
        <fullName evidence="1">Uncharacterized protein</fullName>
    </submittedName>
</protein>